<dbReference type="InterPro" id="IPR012678">
    <property type="entry name" value="Ribosomal_uL23/eL15/eS24_sf"/>
</dbReference>
<dbReference type="RefSeq" id="WP_176964486.1">
    <property type="nucleotide sequence ID" value="NZ_CP058215.1"/>
</dbReference>
<dbReference type="OrthoDB" id="27533at2157"/>
<dbReference type="KEGG" id="mzi:HWN40_03665"/>
<feature type="region of interest" description="Disordered" evidence="4">
    <location>
        <begin position="90"/>
        <end position="121"/>
    </location>
</feature>
<dbReference type="HAMAP" id="MF_00545">
    <property type="entry name" value="Ribosomal_eS24"/>
    <property type="match status" value="1"/>
</dbReference>
<keyword evidence="2 3" id="KW-0687">Ribonucleoprotein</keyword>
<dbReference type="GO" id="GO:0006412">
    <property type="term" value="P:translation"/>
    <property type="evidence" value="ECO:0007669"/>
    <property type="project" value="UniProtKB-UniRule"/>
</dbReference>
<organism evidence="5 6">
    <name type="scientific">Methanolobus zinderi</name>
    <dbReference type="NCBI Taxonomy" id="536044"/>
    <lineage>
        <taxon>Archaea</taxon>
        <taxon>Methanobacteriati</taxon>
        <taxon>Methanobacteriota</taxon>
        <taxon>Stenosarchaea group</taxon>
        <taxon>Methanomicrobia</taxon>
        <taxon>Methanosarcinales</taxon>
        <taxon>Methanosarcinaceae</taxon>
        <taxon>Methanolobus</taxon>
    </lineage>
</organism>
<evidence type="ECO:0000256" key="1">
    <source>
        <dbReference type="ARBA" id="ARBA00022980"/>
    </source>
</evidence>
<name>A0A7D5I492_9EURY</name>
<dbReference type="PANTHER" id="PTHR10496">
    <property type="entry name" value="40S RIBOSOMAL PROTEIN S24"/>
    <property type="match status" value="1"/>
</dbReference>
<evidence type="ECO:0000256" key="2">
    <source>
        <dbReference type="ARBA" id="ARBA00023274"/>
    </source>
</evidence>
<gene>
    <name evidence="3" type="primary">rps24e</name>
    <name evidence="5" type="ORF">HWN40_03665</name>
</gene>
<dbReference type="InterPro" id="IPR001976">
    <property type="entry name" value="Ribosomal_eS24"/>
</dbReference>
<dbReference type="Pfam" id="PF01282">
    <property type="entry name" value="Ribosomal_S24e"/>
    <property type="match status" value="1"/>
</dbReference>
<dbReference type="GO" id="GO:0003735">
    <property type="term" value="F:structural constituent of ribosome"/>
    <property type="evidence" value="ECO:0007669"/>
    <property type="project" value="InterPro"/>
</dbReference>
<sequence>MDIKIIKEKNNALLNRRELNLDIGFDGATPSRSELKAKVAAMLNVAQELVIIQKMEKQFGKQAVSAYVKIYENADRMKQVEAKYVIERNAMPEPEVEEEAEEAAEEEGAAEETEAEEAPAE</sequence>
<evidence type="ECO:0000313" key="5">
    <source>
        <dbReference type="EMBL" id="QLC49423.1"/>
    </source>
</evidence>
<dbReference type="Proteomes" id="UP000509594">
    <property type="component" value="Chromosome"/>
</dbReference>
<dbReference type="GO" id="GO:0005840">
    <property type="term" value="C:ribosome"/>
    <property type="evidence" value="ECO:0007669"/>
    <property type="project" value="UniProtKB-KW"/>
</dbReference>
<dbReference type="InterPro" id="IPR053709">
    <property type="entry name" value="eRP_eS24_sf"/>
</dbReference>
<evidence type="ECO:0000256" key="4">
    <source>
        <dbReference type="SAM" id="MobiDB-lite"/>
    </source>
</evidence>
<reference evidence="5 6" key="1">
    <citation type="submission" date="2020-06" db="EMBL/GenBank/DDBJ databases">
        <title>Methanolobus halotolerans sp. nov., isolated from a saline lake Tus in Siberia.</title>
        <authorList>
            <person name="Shen Y."/>
            <person name="Chen S.-C."/>
            <person name="Lai M.-C."/>
            <person name="Huang H.-H."/>
            <person name="Chiu H.-H."/>
            <person name="Tang S.-L."/>
            <person name="Rogozin D.Y."/>
            <person name="Degermendzhy A.G."/>
        </authorList>
    </citation>
    <scope>NUCLEOTIDE SEQUENCE [LARGE SCALE GENOMIC DNA]</scope>
    <source>
        <strain evidence="5 6">DSM 21339</strain>
    </source>
</reference>
<dbReference type="SUPFAM" id="SSF54189">
    <property type="entry name" value="Ribosomal proteins S24e, L23 and L15e"/>
    <property type="match status" value="1"/>
</dbReference>
<feature type="compositionally biased region" description="Acidic residues" evidence="4">
    <location>
        <begin position="94"/>
        <end position="121"/>
    </location>
</feature>
<dbReference type="EMBL" id="CP058215">
    <property type="protein sequence ID" value="QLC49423.1"/>
    <property type="molecule type" value="Genomic_DNA"/>
</dbReference>
<proteinExistence type="inferred from homology"/>
<evidence type="ECO:0000256" key="3">
    <source>
        <dbReference type="HAMAP-Rule" id="MF_00545"/>
    </source>
</evidence>
<keyword evidence="6" id="KW-1185">Reference proteome</keyword>
<dbReference type="AlphaFoldDB" id="A0A7D5I492"/>
<keyword evidence="1 3" id="KW-0689">Ribosomal protein</keyword>
<dbReference type="GeneID" id="55820742"/>
<protein>
    <recommendedName>
        <fullName evidence="3">Small ribosomal subunit protein eS24</fullName>
    </recommendedName>
</protein>
<accession>A0A7D5I492</accession>
<dbReference type="GO" id="GO:1990904">
    <property type="term" value="C:ribonucleoprotein complex"/>
    <property type="evidence" value="ECO:0007669"/>
    <property type="project" value="UniProtKB-KW"/>
</dbReference>
<evidence type="ECO:0000313" key="6">
    <source>
        <dbReference type="Proteomes" id="UP000509594"/>
    </source>
</evidence>
<dbReference type="Gene3D" id="3.30.70.3370">
    <property type="match status" value="1"/>
</dbReference>
<comment type="similarity">
    <text evidence="3">Belongs to the eukaryotic ribosomal protein eS24 family.</text>
</comment>